<dbReference type="SUPFAM" id="SSF55136">
    <property type="entry name" value="Probable bacterial effector-binding domain"/>
    <property type="match status" value="1"/>
</dbReference>
<evidence type="ECO:0000313" key="3">
    <source>
        <dbReference type="Proteomes" id="UP000616608"/>
    </source>
</evidence>
<dbReference type="EMBL" id="BMJT01000002">
    <property type="protein sequence ID" value="GGG15438.1"/>
    <property type="molecule type" value="Genomic_DNA"/>
</dbReference>
<dbReference type="Proteomes" id="UP000616608">
    <property type="component" value="Unassembled WGS sequence"/>
</dbReference>
<sequence>MYHIENITHTLLYYLRQQGPYGEGNRVLINKIRKLAPQHTIYAIAQDNPALTTASECRYDVGVTDAAHPSLQQQPFPDGKYAVFTIPHTVEGVTHFWAQLPTLALTIRDAPIIERYSEKMIAHAYCEMLVPIF</sequence>
<dbReference type="SMART" id="SM00871">
    <property type="entry name" value="AraC_E_bind"/>
    <property type="match status" value="1"/>
</dbReference>
<organism evidence="2 3">
    <name type="scientific">Lysinibacillus alkalisoli</name>
    <dbReference type="NCBI Taxonomy" id="1911548"/>
    <lineage>
        <taxon>Bacteria</taxon>
        <taxon>Bacillati</taxon>
        <taxon>Bacillota</taxon>
        <taxon>Bacilli</taxon>
        <taxon>Bacillales</taxon>
        <taxon>Bacillaceae</taxon>
        <taxon>Lysinibacillus</taxon>
    </lineage>
</organism>
<dbReference type="RefSeq" id="WP_188613642.1">
    <property type="nucleotide sequence ID" value="NZ_BMJT01000002.1"/>
</dbReference>
<gene>
    <name evidence="2" type="primary">yosT</name>
    <name evidence="2" type="ORF">GCM10007425_07150</name>
</gene>
<keyword evidence="3" id="KW-1185">Reference proteome</keyword>
<dbReference type="InterPro" id="IPR029442">
    <property type="entry name" value="GyrI-like"/>
</dbReference>
<dbReference type="InterPro" id="IPR011256">
    <property type="entry name" value="Reg_factor_effector_dom_sf"/>
</dbReference>
<proteinExistence type="predicted"/>
<dbReference type="Gene3D" id="3.20.80.10">
    <property type="entry name" value="Regulatory factor, effector binding domain"/>
    <property type="match status" value="1"/>
</dbReference>
<name>A0A917FZV2_9BACI</name>
<feature type="domain" description="AraC effector-binding" evidence="1">
    <location>
        <begin position="2"/>
        <end position="133"/>
    </location>
</feature>
<dbReference type="Pfam" id="PF06445">
    <property type="entry name" value="GyrI-like"/>
    <property type="match status" value="1"/>
</dbReference>
<reference evidence="2" key="1">
    <citation type="journal article" date="2014" name="Int. J. Syst. Evol. Microbiol.">
        <title>Complete genome sequence of Corynebacterium casei LMG S-19264T (=DSM 44701T), isolated from a smear-ripened cheese.</title>
        <authorList>
            <consortium name="US DOE Joint Genome Institute (JGI-PGF)"/>
            <person name="Walter F."/>
            <person name="Albersmeier A."/>
            <person name="Kalinowski J."/>
            <person name="Ruckert C."/>
        </authorList>
    </citation>
    <scope>NUCLEOTIDE SEQUENCE</scope>
    <source>
        <strain evidence="2">CGMCC 1.15760</strain>
    </source>
</reference>
<comment type="caution">
    <text evidence="2">The sequence shown here is derived from an EMBL/GenBank/DDBJ whole genome shotgun (WGS) entry which is preliminary data.</text>
</comment>
<dbReference type="AlphaFoldDB" id="A0A917FZV2"/>
<reference evidence="2" key="2">
    <citation type="submission" date="2020-09" db="EMBL/GenBank/DDBJ databases">
        <authorList>
            <person name="Sun Q."/>
            <person name="Zhou Y."/>
        </authorList>
    </citation>
    <scope>NUCLEOTIDE SEQUENCE</scope>
    <source>
        <strain evidence="2">CGMCC 1.15760</strain>
    </source>
</reference>
<evidence type="ECO:0000313" key="2">
    <source>
        <dbReference type="EMBL" id="GGG15438.1"/>
    </source>
</evidence>
<accession>A0A917FZV2</accession>
<protein>
    <submittedName>
        <fullName evidence="2">SPBc2 prophage-derived putative transcriptional regulator YosT</fullName>
    </submittedName>
</protein>
<dbReference type="InterPro" id="IPR010499">
    <property type="entry name" value="AraC_E-bd"/>
</dbReference>
<evidence type="ECO:0000259" key="1">
    <source>
        <dbReference type="SMART" id="SM00871"/>
    </source>
</evidence>